<sequence length="387" mass="43851">MLGIINGNHEVKYMSKQKLMLSYTGTTEHYSKIKKINLLSFNRLQMRDFFISLEEKAFNADQVMQWIYHYHCDKFEIMTNISQRLQSKLSKLAIISAPEVVEEKCSADGTIKWSMRIDDQLIETVYIPENNRSTLCISSQIGCTVGCKFCATGKQGFNRNLEVAEIIGQIWQASKILRETKLSSRKRLFTNIVLMGMGEPLLNVKNVVSSIHIMLDKFGFGLSKRRVTISTAGIVPAIYKLASMIDVGLAISLHAPNDLIRDKIMPINKKYNIAMLLAAVKHYIENGVANRGKITIEYVMLNHINDSVEHAHQLARLLKNIPSKINLIPWNYFKGSSYLRSSDSQINIFAKILIEYGFTTIIRKTRGDDIDAACGQLTGNVISRINH</sequence>
<dbReference type="PROSITE" id="PS51918">
    <property type="entry name" value="RADICAL_SAM"/>
    <property type="match status" value="1"/>
</dbReference>
<evidence type="ECO:0000256" key="9">
    <source>
        <dbReference type="ARBA" id="ARBA00022694"/>
    </source>
</evidence>
<evidence type="ECO:0000256" key="10">
    <source>
        <dbReference type="ARBA" id="ARBA00022723"/>
    </source>
</evidence>
<dbReference type="SFLD" id="SFLDG01062">
    <property type="entry name" value="methyltransferase_(Class_A)"/>
    <property type="match status" value="1"/>
</dbReference>
<dbReference type="FunFam" id="3.20.20.70:FF:000008">
    <property type="entry name" value="Dual-specificity RNA methyltransferase RlmN"/>
    <property type="match status" value="1"/>
</dbReference>
<evidence type="ECO:0000256" key="7">
    <source>
        <dbReference type="ARBA" id="ARBA00022679"/>
    </source>
</evidence>
<evidence type="ECO:0000256" key="5">
    <source>
        <dbReference type="ARBA" id="ARBA00022552"/>
    </source>
</evidence>
<keyword evidence="12 14" id="KW-0411">Iron-sulfur</keyword>
<keyword evidence="3 14" id="KW-0004">4Fe-4S</keyword>
<feature type="binding site" evidence="14">
    <location>
        <begin position="198"/>
        <end position="199"/>
    </location>
    <ligand>
        <name>S-adenosyl-L-methionine</name>
        <dbReference type="ChEBI" id="CHEBI:59789"/>
    </ligand>
</feature>
<evidence type="ECO:0000256" key="12">
    <source>
        <dbReference type="ARBA" id="ARBA00023014"/>
    </source>
</evidence>
<comment type="function">
    <text evidence="14">Specifically methylates position 2 of adenine 2503 in 23S rRNA and position 2 of adenine 37 in tRNAs. m2A2503 modification seems to play a crucial role in the proofreading step occurring at the peptidyl transferase center and thus would serve to optimize ribosomal fidelity.</text>
</comment>
<evidence type="ECO:0000256" key="6">
    <source>
        <dbReference type="ARBA" id="ARBA00022603"/>
    </source>
</evidence>
<protein>
    <recommendedName>
        <fullName evidence="14">Dual-specificity RNA methyltransferase RlmN</fullName>
        <ecNumber evidence="14">2.1.1.192</ecNumber>
    </recommendedName>
    <alternativeName>
        <fullName evidence="14">23S rRNA (adenine(2503)-C(2))-methyltransferase</fullName>
    </alternativeName>
    <alternativeName>
        <fullName evidence="14">23S rRNA m2A2503 methyltransferase</fullName>
    </alternativeName>
    <alternativeName>
        <fullName evidence="14">Ribosomal RNA large subunit methyltransferase N</fullName>
    </alternativeName>
    <alternativeName>
        <fullName evidence="14">tRNA (adenine(37)-C(2))-methyltransferase</fullName>
    </alternativeName>
    <alternativeName>
        <fullName evidence="14">tRNA m2A37 methyltransferase</fullName>
    </alternativeName>
</protein>
<dbReference type="Pfam" id="PF21016">
    <property type="entry name" value="RlmN_N"/>
    <property type="match status" value="1"/>
</dbReference>
<name>C5WC81_9ENTR</name>
<evidence type="ECO:0000313" key="16">
    <source>
        <dbReference type="EMBL" id="BAH82937.1"/>
    </source>
</evidence>
<gene>
    <name evidence="16" type="primary">yfgB</name>
    <name evidence="14" type="synonym">rlmN</name>
    <name evidence="16" type="ORF">ICMP_071</name>
</gene>
<dbReference type="SFLD" id="SFLDS00029">
    <property type="entry name" value="Radical_SAM"/>
    <property type="match status" value="1"/>
</dbReference>
<keyword evidence="7 14" id="KW-0808">Transferase</keyword>
<dbReference type="SUPFAM" id="SSF102114">
    <property type="entry name" value="Radical SAM enzymes"/>
    <property type="match status" value="1"/>
</dbReference>
<dbReference type="HOGENOM" id="CLU_029101_0_0_6"/>
<dbReference type="InterPro" id="IPR058240">
    <property type="entry name" value="rSAM_sf"/>
</dbReference>
<dbReference type="HAMAP" id="MF_01849">
    <property type="entry name" value="RNA_methyltr_RlmN"/>
    <property type="match status" value="1"/>
</dbReference>
<organism evidence="16 17">
    <name type="scientific">Candidatus Ishikawaella capsulata Mpkobe</name>
    <dbReference type="NCBI Taxonomy" id="476281"/>
    <lineage>
        <taxon>Bacteria</taxon>
        <taxon>Pseudomonadati</taxon>
        <taxon>Pseudomonadota</taxon>
        <taxon>Gammaproteobacteria</taxon>
        <taxon>Enterobacterales</taxon>
        <taxon>Enterobacteriaceae</taxon>
        <taxon>Candidatus Ishikawella</taxon>
    </lineage>
</organism>
<dbReference type="PANTHER" id="PTHR30544:SF5">
    <property type="entry name" value="RADICAL SAM CORE DOMAIN-CONTAINING PROTEIN"/>
    <property type="match status" value="1"/>
</dbReference>
<feature type="binding site" evidence="14">
    <location>
        <position position="331"/>
    </location>
    <ligand>
        <name>S-adenosyl-L-methionine</name>
        <dbReference type="ChEBI" id="CHEBI:59789"/>
    </ligand>
</feature>
<keyword evidence="8 14" id="KW-0949">S-adenosyl-L-methionine</keyword>
<feature type="binding site" evidence="14">
    <location>
        <position position="143"/>
    </location>
    <ligand>
        <name>[4Fe-4S] cluster</name>
        <dbReference type="ChEBI" id="CHEBI:49883"/>
        <note>4Fe-4S-S-AdoMet</note>
    </ligand>
</feature>
<evidence type="ECO:0000313" key="17">
    <source>
        <dbReference type="Proteomes" id="UP000061704"/>
    </source>
</evidence>
<dbReference type="Gene3D" id="1.10.150.530">
    <property type="match status" value="1"/>
</dbReference>
<keyword evidence="6 14" id="KW-0489">Methyltransferase</keyword>
<feature type="domain" description="Radical SAM core" evidence="15">
    <location>
        <begin position="129"/>
        <end position="369"/>
    </location>
</feature>
<dbReference type="GO" id="GO:0002935">
    <property type="term" value="F:tRNA (adenine(37)-C2)-methyltransferase activity"/>
    <property type="evidence" value="ECO:0007669"/>
    <property type="project" value="UniProtKB-UniRule"/>
</dbReference>
<dbReference type="NCBIfam" id="TIGR00048">
    <property type="entry name" value="rRNA_mod_RlmN"/>
    <property type="match status" value="1"/>
</dbReference>
<comment type="caution">
    <text evidence="14">Lacks conserved residue(s) required for the propagation of feature annotation.</text>
</comment>
<keyword evidence="11 14" id="KW-0408">Iron</keyword>
<dbReference type="GO" id="GO:0000049">
    <property type="term" value="F:tRNA binding"/>
    <property type="evidence" value="ECO:0007669"/>
    <property type="project" value="UniProtKB-UniRule"/>
</dbReference>
<dbReference type="GO" id="GO:0070040">
    <property type="term" value="F:rRNA (adenine(2503)-C2-)-methyltransferase activity"/>
    <property type="evidence" value="ECO:0007669"/>
    <property type="project" value="UniProtKB-UniRule"/>
</dbReference>
<dbReference type="GO" id="GO:0019843">
    <property type="term" value="F:rRNA binding"/>
    <property type="evidence" value="ECO:0007669"/>
    <property type="project" value="UniProtKB-UniRule"/>
</dbReference>
<comment type="similarity">
    <text evidence="2 14">Belongs to the radical SAM superfamily. RlmN family.</text>
</comment>
<keyword evidence="10 14" id="KW-0479">Metal-binding</keyword>
<dbReference type="Proteomes" id="UP000061704">
    <property type="component" value="Chromosome"/>
</dbReference>
<dbReference type="KEGG" id="icp:ICMP_071"/>
<feature type="binding site" evidence="14">
    <location>
        <position position="147"/>
    </location>
    <ligand>
        <name>[4Fe-4S] cluster</name>
        <dbReference type="ChEBI" id="CHEBI:49883"/>
        <note>4Fe-4S-S-AdoMet</note>
    </ligand>
</feature>
<keyword evidence="4 14" id="KW-0963">Cytoplasm</keyword>
<dbReference type="Gene3D" id="3.20.20.70">
    <property type="entry name" value="Aldolase class I"/>
    <property type="match status" value="1"/>
</dbReference>
<comment type="subcellular location">
    <subcellularLocation>
        <location evidence="1 14">Cytoplasm</location>
    </subcellularLocation>
</comment>
<keyword evidence="13 14" id="KW-1015">Disulfide bond</keyword>
<evidence type="ECO:0000256" key="4">
    <source>
        <dbReference type="ARBA" id="ARBA00022490"/>
    </source>
</evidence>
<proteinExistence type="inferred from homology"/>
<evidence type="ECO:0000256" key="11">
    <source>
        <dbReference type="ARBA" id="ARBA00023004"/>
    </source>
</evidence>
<dbReference type="GO" id="GO:0070475">
    <property type="term" value="P:rRNA base methylation"/>
    <property type="evidence" value="ECO:0007669"/>
    <property type="project" value="UniProtKB-UniRule"/>
</dbReference>
<feature type="binding site" evidence="14">
    <location>
        <position position="150"/>
    </location>
    <ligand>
        <name>[4Fe-4S] cluster</name>
        <dbReference type="ChEBI" id="CHEBI:49883"/>
        <note>4Fe-4S-S-AdoMet</note>
    </ligand>
</feature>
<evidence type="ECO:0000256" key="3">
    <source>
        <dbReference type="ARBA" id="ARBA00022485"/>
    </source>
</evidence>
<comment type="miscellaneous">
    <text evidence="14">Reaction proceeds by a ping-pong mechanism involving intermediate methylation of a conserved cysteine residue.</text>
</comment>
<dbReference type="SFLD" id="SFLDF00275">
    <property type="entry name" value="adenosine_C2_methyltransferase"/>
    <property type="match status" value="1"/>
</dbReference>
<dbReference type="AlphaFoldDB" id="C5WC81"/>
<evidence type="ECO:0000256" key="8">
    <source>
        <dbReference type="ARBA" id="ARBA00022691"/>
    </source>
</evidence>
<dbReference type="GO" id="GO:0005737">
    <property type="term" value="C:cytoplasm"/>
    <property type="evidence" value="ECO:0007669"/>
    <property type="project" value="UniProtKB-SubCell"/>
</dbReference>
<keyword evidence="17" id="KW-1185">Reference proteome</keyword>
<evidence type="ECO:0000256" key="13">
    <source>
        <dbReference type="ARBA" id="ARBA00023157"/>
    </source>
</evidence>
<accession>C5WC81</accession>
<evidence type="ECO:0000256" key="14">
    <source>
        <dbReference type="HAMAP-Rule" id="MF_01849"/>
    </source>
</evidence>
<feature type="binding site" evidence="14">
    <location>
        <position position="230"/>
    </location>
    <ligand>
        <name>S-adenosyl-L-methionine</name>
        <dbReference type="ChEBI" id="CHEBI:59789"/>
    </ligand>
</feature>
<feature type="active site" description="S-methylcysteine intermediate" evidence="14">
    <location>
        <position position="374"/>
    </location>
</feature>
<comment type="catalytic activity">
    <reaction evidence="14">
        <text>adenosine(37) in tRNA + 2 reduced [2Fe-2S]-[ferredoxin] + 2 S-adenosyl-L-methionine = 2-methyladenosine(37) in tRNA + 5'-deoxyadenosine + L-methionine + 2 oxidized [2Fe-2S]-[ferredoxin] + S-adenosyl-L-homocysteine</text>
        <dbReference type="Rhea" id="RHEA:43332"/>
        <dbReference type="Rhea" id="RHEA-COMP:10000"/>
        <dbReference type="Rhea" id="RHEA-COMP:10001"/>
        <dbReference type="Rhea" id="RHEA-COMP:10162"/>
        <dbReference type="Rhea" id="RHEA-COMP:10485"/>
        <dbReference type="ChEBI" id="CHEBI:17319"/>
        <dbReference type="ChEBI" id="CHEBI:33737"/>
        <dbReference type="ChEBI" id="CHEBI:33738"/>
        <dbReference type="ChEBI" id="CHEBI:57844"/>
        <dbReference type="ChEBI" id="CHEBI:57856"/>
        <dbReference type="ChEBI" id="CHEBI:59789"/>
        <dbReference type="ChEBI" id="CHEBI:74411"/>
        <dbReference type="ChEBI" id="CHEBI:74497"/>
        <dbReference type="EC" id="2.1.1.192"/>
    </reaction>
</comment>
<comment type="catalytic activity">
    <reaction evidence="14">
        <text>adenosine(2503) in 23S rRNA + 2 reduced [2Fe-2S]-[ferredoxin] + 2 S-adenosyl-L-methionine = 2-methyladenosine(2503) in 23S rRNA + 5'-deoxyadenosine + L-methionine + 2 oxidized [2Fe-2S]-[ferredoxin] + S-adenosyl-L-homocysteine</text>
        <dbReference type="Rhea" id="RHEA:42916"/>
        <dbReference type="Rhea" id="RHEA-COMP:10000"/>
        <dbReference type="Rhea" id="RHEA-COMP:10001"/>
        <dbReference type="Rhea" id="RHEA-COMP:10152"/>
        <dbReference type="Rhea" id="RHEA-COMP:10282"/>
        <dbReference type="ChEBI" id="CHEBI:17319"/>
        <dbReference type="ChEBI" id="CHEBI:33737"/>
        <dbReference type="ChEBI" id="CHEBI:33738"/>
        <dbReference type="ChEBI" id="CHEBI:57844"/>
        <dbReference type="ChEBI" id="CHEBI:57856"/>
        <dbReference type="ChEBI" id="CHEBI:59789"/>
        <dbReference type="ChEBI" id="CHEBI:74411"/>
        <dbReference type="ChEBI" id="CHEBI:74497"/>
        <dbReference type="EC" id="2.1.1.192"/>
    </reaction>
</comment>
<dbReference type="STRING" id="476281.ICMP_071"/>
<dbReference type="InterPro" id="IPR004383">
    <property type="entry name" value="rRNA_lsu_MTrfase_RlmN/Cfr"/>
</dbReference>
<dbReference type="EC" id="2.1.1.192" evidence="14"/>
<dbReference type="GO" id="GO:0046872">
    <property type="term" value="F:metal ion binding"/>
    <property type="evidence" value="ECO:0007669"/>
    <property type="project" value="UniProtKB-KW"/>
</dbReference>
<reference evidence="16 17" key="1">
    <citation type="journal article" date="2011" name="Genome Biol. Evol.">
        <title>Reductive evolution of bacterial genome in insect gut environment.</title>
        <authorList>
            <person name="Nikoh N."/>
            <person name="Hosokawa T."/>
            <person name="Ohshima K."/>
            <person name="Hattori M."/>
            <person name="Fukatsu T."/>
        </authorList>
    </citation>
    <scope>NUCLEOTIDE SEQUENCE [LARGE SCALE GENOMIC DNA]</scope>
    <source>
        <strain evidence="16 17">Mpkobe</strain>
    </source>
</reference>
<dbReference type="PANTHER" id="PTHR30544">
    <property type="entry name" value="23S RRNA METHYLTRANSFERASE"/>
    <property type="match status" value="1"/>
</dbReference>
<dbReference type="InterPro" id="IPR013785">
    <property type="entry name" value="Aldolase_TIM"/>
</dbReference>
<comment type="cofactor">
    <cofactor evidence="14">
        <name>[4Fe-4S] cluster</name>
        <dbReference type="ChEBI" id="CHEBI:49883"/>
    </cofactor>
    <text evidence="14">Binds 1 [4Fe-4S] cluster. The cluster is coordinated with 3 cysteines and an exchangeable S-adenosyl-L-methionine.</text>
</comment>
<dbReference type="InterPro" id="IPR040072">
    <property type="entry name" value="Methyltransferase_A"/>
</dbReference>
<keyword evidence="5 14" id="KW-0698">rRNA processing</keyword>
<evidence type="ECO:0000256" key="2">
    <source>
        <dbReference type="ARBA" id="ARBA00007544"/>
    </source>
</evidence>
<dbReference type="EMBL" id="AP010872">
    <property type="protein sequence ID" value="BAH82937.1"/>
    <property type="molecule type" value="Genomic_DNA"/>
</dbReference>
<evidence type="ECO:0000259" key="15">
    <source>
        <dbReference type="PROSITE" id="PS51918"/>
    </source>
</evidence>
<dbReference type="Pfam" id="PF04055">
    <property type="entry name" value="Radical_SAM"/>
    <property type="match status" value="1"/>
</dbReference>
<dbReference type="InterPro" id="IPR027492">
    <property type="entry name" value="RNA_MTrfase_RlmN"/>
</dbReference>
<dbReference type="CDD" id="cd01335">
    <property type="entry name" value="Radical_SAM"/>
    <property type="match status" value="1"/>
</dbReference>
<dbReference type="GO" id="GO:0030488">
    <property type="term" value="P:tRNA methylation"/>
    <property type="evidence" value="ECO:0007669"/>
    <property type="project" value="UniProtKB-UniRule"/>
</dbReference>
<keyword evidence="9 14" id="KW-0819">tRNA processing</keyword>
<dbReference type="InterPro" id="IPR007197">
    <property type="entry name" value="rSAM"/>
</dbReference>
<dbReference type="GO" id="GO:0051539">
    <property type="term" value="F:4 iron, 4 sulfur cluster binding"/>
    <property type="evidence" value="ECO:0007669"/>
    <property type="project" value="UniProtKB-UniRule"/>
</dbReference>
<dbReference type="PIRSF" id="PIRSF006004">
    <property type="entry name" value="CHP00048"/>
    <property type="match status" value="1"/>
</dbReference>
<feature type="active site" description="Proton acceptor" evidence="14">
    <location>
        <position position="123"/>
    </location>
</feature>
<dbReference type="InterPro" id="IPR048641">
    <property type="entry name" value="RlmN_N"/>
</dbReference>
<feature type="binding site" evidence="14">
    <location>
        <begin position="252"/>
        <end position="254"/>
    </location>
    <ligand>
        <name>S-adenosyl-L-methionine</name>
        <dbReference type="ChEBI" id="CHEBI:59789"/>
    </ligand>
</feature>
<evidence type="ECO:0000256" key="1">
    <source>
        <dbReference type="ARBA" id="ARBA00004496"/>
    </source>
</evidence>